<comment type="caution">
    <text evidence="2">The sequence shown here is derived from an EMBL/GenBank/DDBJ whole genome shotgun (WGS) entry which is preliminary data.</text>
</comment>
<dbReference type="EMBL" id="JANUXY010000001">
    <property type="protein sequence ID" value="MCS4485472.1"/>
    <property type="molecule type" value="Genomic_DNA"/>
</dbReference>
<evidence type="ECO:0000313" key="3">
    <source>
        <dbReference type="Proteomes" id="UP001205609"/>
    </source>
</evidence>
<gene>
    <name evidence="2" type="ORF">NXS11_01040</name>
</gene>
<dbReference type="InterPro" id="IPR029491">
    <property type="entry name" value="Helicase_HTH"/>
</dbReference>
<feature type="domain" description="Helicase Helix-turn-helix" evidence="1">
    <location>
        <begin position="220"/>
        <end position="305"/>
    </location>
</feature>
<protein>
    <submittedName>
        <fullName evidence="2">Helix-turn-helix domain-containing protein</fullName>
    </submittedName>
</protein>
<dbReference type="RefSeq" id="WP_259197895.1">
    <property type="nucleotide sequence ID" value="NZ_JANUXY010000001.1"/>
</dbReference>
<name>A0ABT2F0Y6_9STAP</name>
<accession>A0ABT2F0Y6</accession>
<organism evidence="2 3">
    <name type="scientific">Staphylococcus americanisciuri</name>
    <dbReference type="NCBI Taxonomy" id="2973940"/>
    <lineage>
        <taxon>Bacteria</taxon>
        <taxon>Bacillati</taxon>
        <taxon>Bacillota</taxon>
        <taxon>Bacilli</taxon>
        <taxon>Bacillales</taxon>
        <taxon>Staphylococcaceae</taxon>
        <taxon>Staphylococcus</taxon>
    </lineage>
</organism>
<proteinExistence type="predicted"/>
<sequence length="315" mass="36846">MKSIITFVYQRAIPHKNIKSIYNIIIGKKTHQTFFDATSLQLLSLFGCAPNISYEQFEATVNKPISNHVNIPTSTHVTYPILQQTFVALQLLVQTLSYAHHQQFKFVPLTSQINIHRTVRQLYQHIQQQQAFVEAKEEIKLLFECLNDKHTNSTAHYYLTGYDETMYTQHQVGQITGFDDDALTLSLYIDMFTIYQLLNDSTSYPILHHLITGIPLSPTLNRTYTLLINGHDISRIAQMTQRMENTVQDHVLELFMRNYLTNYTDYFSQEMTDFIYFYMQQPHQRLRFYKSHFDHLSYFDIKLAIIGIAKGALHA</sequence>
<keyword evidence="3" id="KW-1185">Reference proteome</keyword>
<dbReference type="Proteomes" id="UP001205609">
    <property type="component" value="Unassembled WGS sequence"/>
</dbReference>
<evidence type="ECO:0000313" key="2">
    <source>
        <dbReference type="EMBL" id="MCS4485472.1"/>
    </source>
</evidence>
<evidence type="ECO:0000259" key="1">
    <source>
        <dbReference type="Pfam" id="PF14493"/>
    </source>
</evidence>
<reference evidence="2 3" key="1">
    <citation type="journal article" date="2023" name="Int. J. Syst. Evol. Microbiol.">
        <title>Streptococcus sciuri sp. nov., Staphylococcus marylandisciuri sp. nov. and Staphylococcus americanisciuri sp. nov., isolated from faeces of eastern grey squirrel (Sciurus carolinensis).</title>
        <authorList>
            <person name="Volokhov D.V."/>
            <person name="Zagorodnyaya T.A."/>
            <person name="Furtak V.A."/>
            <person name="Nattanmai G."/>
            <person name="Randall L."/>
            <person name="Jose S."/>
            <person name="Gao Y."/>
            <person name="Eisenberg T."/>
            <person name="Delmonte P."/>
            <person name="Blom J."/>
            <person name="Mitchell K.K."/>
        </authorList>
    </citation>
    <scope>NUCLEOTIDE SEQUENCE [LARGE SCALE GENOMIC DNA]</scope>
    <source>
        <strain evidence="2 3">GRT3</strain>
    </source>
</reference>
<dbReference type="Pfam" id="PF14493">
    <property type="entry name" value="HTH_40"/>
    <property type="match status" value="1"/>
</dbReference>